<evidence type="ECO:0000256" key="1">
    <source>
        <dbReference type="SAM" id="MobiDB-lite"/>
    </source>
</evidence>
<feature type="transmembrane region" description="Helical" evidence="2">
    <location>
        <begin position="200"/>
        <end position="220"/>
    </location>
</feature>
<dbReference type="OrthoDB" id="1701659at2"/>
<sequence>MIIRDYAKSEMDNAQQTTSHSSTQVQPSSNTETPQNVISLAPKVLTDPKDLERVKPYLDLLKLTIDEPKITNIALTGSYGSGKSTIINTFESQHKEYEYLRISLASFGDVAKEVADLEETLDEEIVEIPTANGSVLSPVKGKKQRTKKKSLNKGHIKDKKEELERLLEISILQQIFYHVKPSDIPDSRFKRITNITDRHIYSIAGALILWITSALLLFKFDYINRINPASWHWKLPLDYSAFPIFMVFFVGIGLTAKSIIRLLGNSKINKVTIKGELELGDKLDKSVFNEHLEEILYFFERTPFNLVIIEDLDRFESTDIFSKLRELNTLLNNSLSIKSRKNHKEIVFLYAIRDEIFEDKNERVKFFEYIIPVIPFINPSNAGEQLAKLISGAGLENVLSKEFTEDVVTFIDDIDMRLLINIFHEYQLYRTSLSQVLLQDKLFAMIAYKNICPEDFGKLHSRKGKLYKFIANKAGYIEELIKNLDEQIVAKVGEVKVLEELKFKDLNELIGVYVNALQVKFPDAASVKAGGKKTFAQLVAPAAFEELSKLNSFTYYYFNHYSGSTYHEHTKDERFSFAELERLVDKNKSFKQRKQLIDQKNGGAIEQLKKEIDELRSEKNTIANWSISEIFERIEIDPYLKPFGENQLIRNLLINGYIDEHYDDYISLFHEVNMTAEDSVFERKIKSGSALPVEHQLTHADYVVKKLDVKYFKREVILNLDLVVYLLNAGDQVLAKCQAILQLLSEGRTQTNSFIDEFVQKRPEHAGLFIKQLAKAWLGFWIFLETKSNYPAGKMDKYLKFLTIDAGLDIVAALKGDMAKYIAKRSNFLSLFIGDAEVNPAKGLLEKLNVKFIAIDPPNQNSQTLFDFVYEHDLYELNEVNIVQMLKEKGHSEIGLESNANYTSIMVSMAENLHDYITANVNEYVQNVLLKLSQNKEEEEQMVALLNDENLIFDLKSEVIQRGFVEISDLAAIDELEIRKEVMDYSEVFPSWENVFTYYDQLPDAEEGQMKELDETLLMFLDAEENYQELSKTKMLDAPSRSQEFVKTFIETLLAINELDIEAYKALFKAQRLAITKLVTTGMTRDKIEWLVKSGAVLMTQINYDRLKKDFPDLHITLLEVRQVSYKTFGTSYDVDEQDIVKLLKSTTFTVENKLVLYNLLDEDTIVSNREISNLSCNLICDMGNVPVTFAVMESMFKSSSSAENRIKLLNERSDTLSNDQVVALITELKGDYPELFHKRHKPKFQRTPYHDWLFRVLERRKLIHRFEVDKKDECLFRVFANHN</sequence>
<feature type="transmembrane region" description="Helical" evidence="2">
    <location>
        <begin position="240"/>
        <end position="260"/>
    </location>
</feature>
<proteinExistence type="predicted"/>
<feature type="compositionally biased region" description="Low complexity" evidence="1">
    <location>
        <begin position="15"/>
        <end position="29"/>
    </location>
</feature>
<evidence type="ECO:0000256" key="2">
    <source>
        <dbReference type="SAM" id="Phobius"/>
    </source>
</evidence>
<accession>A0A1I0TW45</accession>
<dbReference type="InterPro" id="IPR027417">
    <property type="entry name" value="P-loop_NTPase"/>
</dbReference>
<dbReference type="Proteomes" id="UP000198836">
    <property type="component" value="Unassembled WGS sequence"/>
</dbReference>
<gene>
    <name evidence="4" type="ORF">SAMN04488511_11496</name>
</gene>
<keyword evidence="2" id="KW-1133">Transmembrane helix</keyword>
<dbReference type="InterPro" id="IPR048428">
    <property type="entry name" value="YobI-NTPase"/>
</dbReference>
<dbReference type="EMBL" id="FOJM01000014">
    <property type="protein sequence ID" value="SFA55146.1"/>
    <property type="molecule type" value="Genomic_DNA"/>
</dbReference>
<dbReference type="Pfam" id="PF20693">
    <property type="entry name" value="YobI-ATPase"/>
    <property type="match status" value="1"/>
</dbReference>
<protein>
    <recommendedName>
        <fullName evidence="3">YobI-like P-loop NTPase domain-containing protein</fullName>
    </recommendedName>
</protein>
<feature type="region of interest" description="Disordered" evidence="1">
    <location>
        <begin position="1"/>
        <end position="36"/>
    </location>
</feature>
<evidence type="ECO:0000313" key="5">
    <source>
        <dbReference type="Proteomes" id="UP000198836"/>
    </source>
</evidence>
<dbReference type="SUPFAM" id="SSF52540">
    <property type="entry name" value="P-loop containing nucleoside triphosphate hydrolases"/>
    <property type="match status" value="1"/>
</dbReference>
<evidence type="ECO:0000259" key="3">
    <source>
        <dbReference type="Pfam" id="PF20693"/>
    </source>
</evidence>
<dbReference type="STRING" id="332999.SAMN04488511_11496"/>
<organism evidence="4 5">
    <name type="scientific">Pedobacter suwonensis</name>
    <dbReference type="NCBI Taxonomy" id="332999"/>
    <lineage>
        <taxon>Bacteria</taxon>
        <taxon>Pseudomonadati</taxon>
        <taxon>Bacteroidota</taxon>
        <taxon>Sphingobacteriia</taxon>
        <taxon>Sphingobacteriales</taxon>
        <taxon>Sphingobacteriaceae</taxon>
        <taxon>Pedobacter</taxon>
    </lineage>
</organism>
<dbReference type="RefSeq" id="WP_090985857.1">
    <property type="nucleotide sequence ID" value="NZ_FOJM01000014.1"/>
</dbReference>
<keyword evidence="2" id="KW-0812">Transmembrane</keyword>
<reference evidence="5" key="1">
    <citation type="submission" date="2016-10" db="EMBL/GenBank/DDBJ databases">
        <authorList>
            <person name="Varghese N."/>
            <person name="Submissions S."/>
        </authorList>
    </citation>
    <scope>NUCLEOTIDE SEQUENCE [LARGE SCALE GENOMIC DNA]</scope>
    <source>
        <strain evidence="5">DSM 18130</strain>
    </source>
</reference>
<keyword evidence="2" id="KW-0472">Membrane</keyword>
<feature type="compositionally biased region" description="Basic and acidic residues" evidence="1">
    <location>
        <begin position="1"/>
        <end position="11"/>
    </location>
</feature>
<evidence type="ECO:0000313" key="4">
    <source>
        <dbReference type="EMBL" id="SFA55146.1"/>
    </source>
</evidence>
<name>A0A1I0TW45_9SPHI</name>
<feature type="domain" description="YobI-like P-loop NTPase" evidence="3">
    <location>
        <begin position="57"/>
        <end position="467"/>
    </location>
</feature>
<keyword evidence="5" id="KW-1185">Reference proteome</keyword>